<organism evidence="6">
    <name type="scientific">mine drainage metagenome</name>
    <dbReference type="NCBI Taxonomy" id="410659"/>
    <lineage>
        <taxon>unclassified sequences</taxon>
        <taxon>metagenomes</taxon>
        <taxon>ecological metagenomes</taxon>
    </lineage>
</organism>
<dbReference type="InterPro" id="IPR003439">
    <property type="entry name" value="ABC_transporter-like_ATP-bd"/>
</dbReference>
<feature type="region of interest" description="Disordered" evidence="4">
    <location>
        <begin position="312"/>
        <end position="332"/>
    </location>
</feature>
<dbReference type="Gene3D" id="3.40.50.300">
    <property type="entry name" value="P-loop containing nucleotide triphosphate hydrolases"/>
    <property type="match status" value="1"/>
</dbReference>
<dbReference type="PROSITE" id="PS00211">
    <property type="entry name" value="ABC_TRANSPORTER_1"/>
    <property type="match status" value="1"/>
</dbReference>
<dbReference type="SUPFAM" id="SSF52540">
    <property type="entry name" value="P-loop containing nucleoside triphosphate hydrolases"/>
    <property type="match status" value="1"/>
</dbReference>
<reference evidence="6" key="1">
    <citation type="submission" date="2009-10" db="EMBL/GenBank/DDBJ databases">
        <title>Diversity of trophic interactions inside an arsenic-rich microbial ecosystem.</title>
        <authorList>
            <person name="Bertin P.N."/>
            <person name="Heinrich-Salmeron A."/>
            <person name="Pelletier E."/>
            <person name="Goulhen-Chollet F."/>
            <person name="Arsene-Ploetze F."/>
            <person name="Gallien S."/>
            <person name="Calteau A."/>
            <person name="Vallenet D."/>
            <person name="Casiot C."/>
            <person name="Chane-Woon-Ming B."/>
            <person name="Giloteaux L."/>
            <person name="Barakat M."/>
            <person name="Bonnefoy V."/>
            <person name="Bruneel O."/>
            <person name="Chandler M."/>
            <person name="Cleiss J."/>
            <person name="Duran R."/>
            <person name="Elbaz-Poulichet F."/>
            <person name="Fonknechten N."/>
            <person name="Lauga B."/>
            <person name="Mornico D."/>
            <person name="Ortet P."/>
            <person name="Schaeffer C."/>
            <person name="Siguier P."/>
            <person name="Alexander Thil Smith A."/>
            <person name="Van Dorsselaer A."/>
            <person name="Weissenbach J."/>
            <person name="Medigue C."/>
            <person name="Le Paslier D."/>
        </authorList>
    </citation>
    <scope>NUCLEOTIDE SEQUENCE</scope>
</reference>
<evidence type="ECO:0000256" key="3">
    <source>
        <dbReference type="ARBA" id="ARBA00022840"/>
    </source>
</evidence>
<keyword evidence="1" id="KW-0813">Transport</keyword>
<evidence type="ECO:0000256" key="4">
    <source>
        <dbReference type="SAM" id="MobiDB-lite"/>
    </source>
</evidence>
<dbReference type="InterPro" id="IPR017871">
    <property type="entry name" value="ABC_transporter-like_CS"/>
</dbReference>
<feature type="region of interest" description="Disordered" evidence="4">
    <location>
        <begin position="1"/>
        <end position="20"/>
    </location>
</feature>
<dbReference type="PANTHER" id="PTHR42734">
    <property type="entry name" value="METAL TRANSPORT SYSTEM ATP-BINDING PROTEIN TM_0124-RELATED"/>
    <property type="match status" value="1"/>
</dbReference>
<keyword evidence="3" id="KW-0067">ATP-binding</keyword>
<protein>
    <submittedName>
        <fullName evidence="6">Putative ABC-type transport system, ATPase component</fullName>
    </submittedName>
</protein>
<dbReference type="GO" id="GO:0005524">
    <property type="term" value="F:ATP binding"/>
    <property type="evidence" value="ECO:0007669"/>
    <property type="project" value="UniProtKB-KW"/>
</dbReference>
<dbReference type="InterPro" id="IPR027417">
    <property type="entry name" value="P-loop_NTPase"/>
</dbReference>
<name>E6PUM8_9ZZZZ</name>
<dbReference type="InterPro" id="IPR050153">
    <property type="entry name" value="Metal_Ion_Import_ABC"/>
</dbReference>
<gene>
    <name evidence="6" type="ORF">CARN2_4117</name>
</gene>
<keyword evidence="2" id="KW-0547">Nucleotide-binding</keyword>
<evidence type="ECO:0000259" key="5">
    <source>
        <dbReference type="PROSITE" id="PS50893"/>
    </source>
</evidence>
<dbReference type="InterPro" id="IPR003593">
    <property type="entry name" value="AAA+_ATPase"/>
</dbReference>
<proteinExistence type="predicted"/>
<sequence length="332" mass="34536">MNAEAHAGIPADAAGSGDGHVGAGRGTAAAWAVQARGLNCRRGEQAVITALDLALAPGQLVGVFGTNGSGKTTLLQTLAGILPVGGGSLELLGQPLAAARTRIGYVAQTVPEGAFGRIDAASFVAAAWQGERWGLGLRHAAERRQATQQALHSVEAQHLAMRPMDALSGGERQRVCLAQALVNPVRLLLLDEPLSNLDPRSQQGVLALVRRLCDVQQLAVMLTAHDINPLLPVMDQVLYLAAGRGRIGTVDAVVNAESLTELYGLPMAVARHDGYVFIHPARGFMPEASPHCGHAHDHPHGHAHHAIPTLPAQADGVRSGSPGAVEPSAGQR</sequence>
<comment type="caution">
    <text evidence="6">The sequence shown here is derived from an EMBL/GenBank/DDBJ whole genome shotgun (WGS) entry which is preliminary data.</text>
</comment>
<dbReference type="SMART" id="SM00382">
    <property type="entry name" value="AAA"/>
    <property type="match status" value="1"/>
</dbReference>
<dbReference type="PROSITE" id="PS50893">
    <property type="entry name" value="ABC_TRANSPORTER_2"/>
    <property type="match status" value="1"/>
</dbReference>
<evidence type="ECO:0000313" key="6">
    <source>
        <dbReference type="EMBL" id="CBH98635.1"/>
    </source>
</evidence>
<evidence type="ECO:0000256" key="2">
    <source>
        <dbReference type="ARBA" id="ARBA00022741"/>
    </source>
</evidence>
<dbReference type="GO" id="GO:0016887">
    <property type="term" value="F:ATP hydrolysis activity"/>
    <property type="evidence" value="ECO:0007669"/>
    <property type="project" value="InterPro"/>
</dbReference>
<evidence type="ECO:0000256" key="1">
    <source>
        <dbReference type="ARBA" id="ARBA00022448"/>
    </source>
</evidence>
<dbReference type="EMBL" id="CABM01000059">
    <property type="protein sequence ID" value="CBH98635.1"/>
    <property type="molecule type" value="Genomic_DNA"/>
</dbReference>
<dbReference type="Pfam" id="PF00005">
    <property type="entry name" value="ABC_tran"/>
    <property type="match status" value="1"/>
</dbReference>
<dbReference type="AlphaFoldDB" id="E6PUM8"/>
<feature type="domain" description="ABC transporter" evidence="5">
    <location>
        <begin position="33"/>
        <end position="267"/>
    </location>
</feature>
<accession>E6PUM8</accession>